<dbReference type="PANTHER" id="PTHR37984:SF11">
    <property type="entry name" value="INTEGRASE CATALYTIC DOMAIN-CONTAINING PROTEIN"/>
    <property type="match status" value="1"/>
</dbReference>
<dbReference type="GO" id="GO:0003676">
    <property type="term" value="F:nucleic acid binding"/>
    <property type="evidence" value="ECO:0007669"/>
    <property type="project" value="InterPro"/>
</dbReference>
<feature type="compositionally biased region" description="Polar residues" evidence="2">
    <location>
        <begin position="269"/>
        <end position="281"/>
    </location>
</feature>
<dbReference type="PANTHER" id="PTHR37984">
    <property type="entry name" value="PROTEIN CBG26694"/>
    <property type="match status" value="1"/>
</dbReference>
<accession>A0A7D9J752</accession>
<keyword evidence="3" id="KW-0472">Membrane</keyword>
<keyword evidence="3" id="KW-0812">Transmembrane</keyword>
<sequence>MTKTLLDNCLACQTNVIQQPPEPLHMTDLPLDPWQNLSVDLCGPLPSGDMLLVIIDEYSRYPEVEILRSTSANTVIPKLNRILATHGIPAEIKSDNGPPFQSHVFAPFAQHMGGEDADTASKAKPHTLQVGDTVLVRQKRLNKLYRCTTHNISTITQVQTSPFKTQNLRMTAMNDPIPEPPTERKYPARENKRLPERIYAAANDLETEWAVIKGVSSFAGREDMTEPWQIFASTMAASVVYNMFKYSVVLEDWPRNKETQDDEPWSAPVASNNTNTSSQSPEFDDESHPSKSETTVKPEADLIEQHLLQMKIGHRNWLAVGQALVPLCLGLRKYAEREMKKLHALITTNVGGVKCYCTCTYGKKPKPRGPAHPHGRPRTRCIWARELKNHHVFPQKEEISWHQSVGSRWDDPVHGYWEIAKLFMSDLGGNWATTTDPATTDFGSLLSLLMFCNHFKIRQSRLEAVKYWKYTWIRTRSQTFTDKEKKDAFTDIDNLMTDRQLESIKEVQDCRQSIKEIEKEEKDLKISWNQQLKEAREEIKIKETKDEIKVAEGEVKETKEEINETKEELEVGEEEIKETKEELKETKGKIEVAEGEVRETKEEINETKEVKVAEEETKGTKEEIKETKGKLEVAEGAVKETKEEINEIKEELKVAKDKIGVVRTILLSFFRNILWLLWFLTVFLMFCDRSVMVDDGFTSPTAMINLPISQFLEFNSSHLAYKREKLEMIFRKNETVAGVLVTVATGTLPEILHRISF</sequence>
<comment type="caution">
    <text evidence="4">The sequence shown here is derived from an EMBL/GenBank/DDBJ whole genome shotgun (WGS) entry which is preliminary data.</text>
</comment>
<evidence type="ECO:0000313" key="4">
    <source>
        <dbReference type="EMBL" id="CAB4023283.1"/>
    </source>
</evidence>
<dbReference type="PROSITE" id="PS50994">
    <property type="entry name" value="INTEGRASE"/>
    <property type="match status" value="1"/>
</dbReference>
<evidence type="ECO:0000313" key="5">
    <source>
        <dbReference type="Proteomes" id="UP001152795"/>
    </source>
</evidence>
<organism evidence="4 5">
    <name type="scientific">Paramuricea clavata</name>
    <name type="common">Red gorgonian</name>
    <name type="synonym">Violescent sea-whip</name>
    <dbReference type="NCBI Taxonomy" id="317549"/>
    <lineage>
        <taxon>Eukaryota</taxon>
        <taxon>Metazoa</taxon>
        <taxon>Cnidaria</taxon>
        <taxon>Anthozoa</taxon>
        <taxon>Octocorallia</taxon>
        <taxon>Malacalcyonacea</taxon>
        <taxon>Plexauridae</taxon>
        <taxon>Paramuricea</taxon>
    </lineage>
</organism>
<evidence type="ECO:0000256" key="3">
    <source>
        <dbReference type="SAM" id="Phobius"/>
    </source>
</evidence>
<dbReference type="InterPro" id="IPR001584">
    <property type="entry name" value="Integrase_cat-core"/>
</dbReference>
<keyword evidence="3" id="KW-1133">Transmembrane helix</keyword>
<dbReference type="Pfam" id="PF15112">
    <property type="entry name" value="DUF4559"/>
    <property type="match status" value="1"/>
</dbReference>
<dbReference type="EMBL" id="CACRXK020012414">
    <property type="protein sequence ID" value="CAB4023283.1"/>
    <property type="molecule type" value="Genomic_DNA"/>
</dbReference>
<evidence type="ECO:0000256" key="1">
    <source>
        <dbReference type="SAM" id="Coils"/>
    </source>
</evidence>
<dbReference type="AlphaFoldDB" id="A0A7D9J752"/>
<reference evidence="4" key="1">
    <citation type="submission" date="2020-04" db="EMBL/GenBank/DDBJ databases">
        <authorList>
            <person name="Alioto T."/>
            <person name="Alioto T."/>
            <person name="Gomez Garrido J."/>
        </authorList>
    </citation>
    <scope>NUCLEOTIDE SEQUENCE</scope>
    <source>
        <strain evidence="4">A484AB</strain>
    </source>
</reference>
<dbReference type="InterPro" id="IPR012337">
    <property type="entry name" value="RNaseH-like_sf"/>
</dbReference>
<evidence type="ECO:0000256" key="2">
    <source>
        <dbReference type="SAM" id="MobiDB-lite"/>
    </source>
</evidence>
<feature type="transmembrane region" description="Helical" evidence="3">
    <location>
        <begin position="665"/>
        <end position="687"/>
    </location>
</feature>
<dbReference type="GO" id="GO:0015074">
    <property type="term" value="P:DNA integration"/>
    <property type="evidence" value="ECO:0007669"/>
    <property type="project" value="InterPro"/>
</dbReference>
<dbReference type="Gene3D" id="3.30.420.10">
    <property type="entry name" value="Ribonuclease H-like superfamily/Ribonuclease H"/>
    <property type="match status" value="1"/>
</dbReference>
<feature type="coiled-coil region" evidence="1">
    <location>
        <begin position="507"/>
        <end position="658"/>
    </location>
</feature>
<feature type="region of interest" description="Disordered" evidence="2">
    <location>
        <begin position="257"/>
        <end position="297"/>
    </location>
</feature>
<dbReference type="InterPro" id="IPR050951">
    <property type="entry name" value="Retrovirus_Pol_polyprotein"/>
</dbReference>
<dbReference type="InterPro" id="IPR036397">
    <property type="entry name" value="RNaseH_sf"/>
</dbReference>
<proteinExistence type="predicted"/>
<keyword evidence="1" id="KW-0175">Coiled coil</keyword>
<protein>
    <submittedName>
        <fullName evidence="4">Retrovirus-related Pol poly from transposon</fullName>
    </submittedName>
</protein>
<dbReference type="OrthoDB" id="9934809at2759"/>
<dbReference type="InterPro" id="IPR027897">
    <property type="entry name" value="DUF4559"/>
</dbReference>
<keyword evidence="5" id="KW-1185">Reference proteome</keyword>
<gene>
    <name evidence="4" type="ORF">PACLA_8A019965</name>
</gene>
<dbReference type="Proteomes" id="UP001152795">
    <property type="component" value="Unassembled WGS sequence"/>
</dbReference>
<dbReference type="Pfam" id="PF00665">
    <property type="entry name" value="rve"/>
    <property type="match status" value="1"/>
</dbReference>
<name>A0A7D9J752_PARCT</name>
<feature type="compositionally biased region" description="Basic and acidic residues" evidence="2">
    <location>
        <begin position="286"/>
        <end position="297"/>
    </location>
</feature>
<dbReference type="SUPFAM" id="SSF53098">
    <property type="entry name" value="Ribonuclease H-like"/>
    <property type="match status" value="1"/>
</dbReference>